<proteinExistence type="predicted"/>
<evidence type="ECO:0000313" key="2">
    <source>
        <dbReference type="Proteomes" id="UP001480955"/>
    </source>
</evidence>
<reference evidence="1 2" key="1">
    <citation type="submission" date="2024-06" db="EMBL/GenBank/DDBJ databases">
        <authorList>
            <person name="Campbell A.G."/>
        </authorList>
    </citation>
    <scope>NUCLEOTIDE SEQUENCE [LARGE SCALE GENOMIC DNA]</scope>
    <source>
        <strain evidence="1 2">EM12</strain>
    </source>
</reference>
<name>A0ABV1QU44_9HYPH</name>
<evidence type="ECO:0000313" key="1">
    <source>
        <dbReference type="EMBL" id="MER2252923.1"/>
    </source>
</evidence>
<organism evidence="1 2">
    <name type="scientific">Methylorubrum podarium</name>
    <dbReference type="NCBI Taxonomy" id="200476"/>
    <lineage>
        <taxon>Bacteria</taxon>
        <taxon>Pseudomonadati</taxon>
        <taxon>Pseudomonadota</taxon>
        <taxon>Alphaproteobacteria</taxon>
        <taxon>Hyphomicrobiales</taxon>
        <taxon>Methylobacteriaceae</taxon>
        <taxon>Methylorubrum</taxon>
    </lineage>
</organism>
<dbReference type="EMBL" id="JBELQE010000124">
    <property type="protein sequence ID" value="MER2252923.1"/>
    <property type="molecule type" value="Genomic_DNA"/>
</dbReference>
<gene>
    <name evidence="1" type="ORF">ABS772_23685</name>
</gene>
<keyword evidence="2" id="KW-1185">Reference proteome</keyword>
<comment type="caution">
    <text evidence="1">The sequence shown here is derived from an EMBL/GenBank/DDBJ whole genome shotgun (WGS) entry which is preliminary data.</text>
</comment>
<dbReference type="RefSeq" id="WP_350397139.1">
    <property type="nucleotide sequence ID" value="NZ_JBELQE010000124.1"/>
</dbReference>
<sequence>MSNFRWAVTPLTRRSVSAALLAPRLKSTKAIAMPARTMRIMSDAECGLPDDPIAQLRAEEAIRAAISYRLRQESKAEHASIQAVEVPLDDESIAIRNVPADVLDGITAELRRIAGRPSPPNPLS</sequence>
<dbReference type="Proteomes" id="UP001480955">
    <property type="component" value="Unassembled WGS sequence"/>
</dbReference>
<accession>A0ABV1QU44</accession>
<protein>
    <submittedName>
        <fullName evidence="1">Uncharacterized protein</fullName>
    </submittedName>
</protein>